<keyword evidence="2 4" id="KW-0238">DNA-binding</keyword>
<organism evidence="7 8">
    <name type="scientific">Paracoccus homiensis</name>
    <dbReference type="NCBI Taxonomy" id="364199"/>
    <lineage>
        <taxon>Bacteria</taxon>
        <taxon>Pseudomonadati</taxon>
        <taxon>Pseudomonadota</taxon>
        <taxon>Alphaproteobacteria</taxon>
        <taxon>Rhodobacterales</taxon>
        <taxon>Paracoccaceae</taxon>
        <taxon>Paracoccus</taxon>
    </lineage>
</organism>
<dbReference type="InterPro" id="IPR011075">
    <property type="entry name" value="TetR_C"/>
</dbReference>
<dbReference type="PANTHER" id="PTHR47506">
    <property type="entry name" value="TRANSCRIPTIONAL REGULATORY PROTEIN"/>
    <property type="match status" value="1"/>
</dbReference>
<feature type="region of interest" description="Disordered" evidence="5">
    <location>
        <begin position="1"/>
        <end position="25"/>
    </location>
</feature>
<dbReference type="Pfam" id="PF16925">
    <property type="entry name" value="TetR_C_13"/>
    <property type="match status" value="1"/>
</dbReference>
<name>A0A1I0ICY7_9RHOB</name>
<evidence type="ECO:0000259" key="6">
    <source>
        <dbReference type="PROSITE" id="PS50977"/>
    </source>
</evidence>
<keyword evidence="3" id="KW-0804">Transcription</keyword>
<reference evidence="7 8" key="1">
    <citation type="submission" date="2016-10" db="EMBL/GenBank/DDBJ databases">
        <authorList>
            <person name="de Groot N.N."/>
        </authorList>
    </citation>
    <scope>NUCLEOTIDE SEQUENCE [LARGE SCALE GENOMIC DNA]</scope>
    <source>
        <strain evidence="7 8">DSM 17862</strain>
    </source>
</reference>
<dbReference type="AlphaFoldDB" id="A0A1I0ICY7"/>
<dbReference type="Pfam" id="PF00440">
    <property type="entry name" value="TetR_N"/>
    <property type="match status" value="1"/>
</dbReference>
<dbReference type="OrthoDB" id="9811084at2"/>
<dbReference type="PROSITE" id="PS50977">
    <property type="entry name" value="HTH_TETR_2"/>
    <property type="match status" value="1"/>
</dbReference>
<feature type="domain" description="HTH tetR-type" evidence="6">
    <location>
        <begin position="25"/>
        <end position="85"/>
    </location>
</feature>
<evidence type="ECO:0000256" key="4">
    <source>
        <dbReference type="PROSITE-ProRule" id="PRU00335"/>
    </source>
</evidence>
<feature type="DNA-binding region" description="H-T-H motif" evidence="4">
    <location>
        <begin position="48"/>
        <end position="67"/>
    </location>
</feature>
<evidence type="ECO:0000256" key="1">
    <source>
        <dbReference type="ARBA" id="ARBA00023015"/>
    </source>
</evidence>
<evidence type="ECO:0000313" key="8">
    <source>
        <dbReference type="Proteomes" id="UP000199180"/>
    </source>
</evidence>
<dbReference type="InterPro" id="IPR001647">
    <property type="entry name" value="HTH_TetR"/>
</dbReference>
<sequence>MTRAPDRIDVEPTRRGRPRTAPDRSQARAKLIAAGLIHLTEKGYTAAGVDDVLASSGVPKGSFYYHFQNKADFGLALIEAYHNYFQRKLDAALLTPDLPPLQRIKAFTDDATAGMRRHGFTRGCLVGNLGQEMGALPEEFRDRLIAVLQDWQNRVATCLELAQAEGTLAVRHDPHALAANFWIGWEGAVLRAKLERRADPLTGFADFFLEHLTS</sequence>
<dbReference type="Proteomes" id="UP000199180">
    <property type="component" value="Unassembled WGS sequence"/>
</dbReference>
<dbReference type="InterPro" id="IPR036271">
    <property type="entry name" value="Tet_transcr_reg_TetR-rel_C_sf"/>
</dbReference>
<dbReference type="Gene3D" id="1.10.357.10">
    <property type="entry name" value="Tetracycline Repressor, domain 2"/>
    <property type="match status" value="1"/>
</dbReference>
<dbReference type="STRING" id="364199.SAMN04489858_11542"/>
<proteinExistence type="predicted"/>
<dbReference type="SUPFAM" id="SSF48498">
    <property type="entry name" value="Tetracyclin repressor-like, C-terminal domain"/>
    <property type="match status" value="1"/>
</dbReference>
<evidence type="ECO:0000313" key="7">
    <source>
        <dbReference type="EMBL" id="SET93806.1"/>
    </source>
</evidence>
<accession>A0A1I0ICY7</accession>
<keyword evidence="8" id="KW-1185">Reference proteome</keyword>
<dbReference type="InterPro" id="IPR009057">
    <property type="entry name" value="Homeodomain-like_sf"/>
</dbReference>
<dbReference type="GO" id="GO:0003677">
    <property type="term" value="F:DNA binding"/>
    <property type="evidence" value="ECO:0007669"/>
    <property type="project" value="UniProtKB-UniRule"/>
</dbReference>
<evidence type="ECO:0000256" key="2">
    <source>
        <dbReference type="ARBA" id="ARBA00023125"/>
    </source>
</evidence>
<evidence type="ECO:0000256" key="3">
    <source>
        <dbReference type="ARBA" id="ARBA00023163"/>
    </source>
</evidence>
<dbReference type="PRINTS" id="PR00455">
    <property type="entry name" value="HTHTETR"/>
</dbReference>
<gene>
    <name evidence="7" type="ORF">SAMN04489858_11542</name>
</gene>
<protein>
    <submittedName>
        <fullName evidence="7">Transcriptional regulator, TetR family</fullName>
    </submittedName>
</protein>
<evidence type="ECO:0000256" key="5">
    <source>
        <dbReference type="SAM" id="MobiDB-lite"/>
    </source>
</evidence>
<dbReference type="RefSeq" id="WP_090737087.1">
    <property type="nucleotide sequence ID" value="NZ_FOHO01000015.1"/>
</dbReference>
<keyword evidence="1" id="KW-0805">Transcription regulation</keyword>
<dbReference type="SUPFAM" id="SSF46689">
    <property type="entry name" value="Homeodomain-like"/>
    <property type="match status" value="1"/>
</dbReference>
<dbReference type="PANTHER" id="PTHR47506:SF6">
    <property type="entry name" value="HTH-TYPE TRANSCRIPTIONAL REPRESSOR NEMR"/>
    <property type="match status" value="1"/>
</dbReference>
<dbReference type="EMBL" id="FOHO01000015">
    <property type="protein sequence ID" value="SET93806.1"/>
    <property type="molecule type" value="Genomic_DNA"/>
</dbReference>